<evidence type="ECO:0000313" key="1">
    <source>
        <dbReference type="EMBL" id="DAE04421.1"/>
    </source>
</evidence>
<proteinExistence type="predicted"/>
<name>A0A8S5PCT3_9CAUD</name>
<sequence>MAKESVSNIFDSTLNPRDVTKYTLMRGVTDFTNLAQFDLYETGYSFLICLDIPKFLTALRSRNEQYDTLIRNYRHILEYEFRGAQGIEDISAETNQLTNGITDLNIITRTTEQGGTSFTMNYFERSGSLITKVNELYLRGVKDPRTQIKRYNGLLKYPEYTGKDNSGLIKGYQSEIFHFLLIVTDNSGLNVEKAYILASCQPNLANTSNLYNVMRGEIQFAEIPLQFNGFPIPGRIVNQRATEFLDFINKHTCFDEMEFGYNILNKSIHPEASAEVYAGSSDATVADSPTYDSIVNLKATM</sequence>
<accession>A0A8S5PCT3</accession>
<protein>
    <submittedName>
        <fullName evidence="1">Uncharacterized protein</fullName>
    </submittedName>
</protein>
<dbReference type="EMBL" id="BK015387">
    <property type="protein sequence ID" value="DAE04421.1"/>
    <property type="molecule type" value="Genomic_DNA"/>
</dbReference>
<reference evidence="1" key="1">
    <citation type="journal article" date="2021" name="Proc. Natl. Acad. Sci. U.S.A.">
        <title>A Catalog of Tens of Thousands of Viruses from Human Metagenomes Reveals Hidden Associations with Chronic Diseases.</title>
        <authorList>
            <person name="Tisza M.J."/>
            <person name="Buck C.B."/>
        </authorList>
    </citation>
    <scope>NUCLEOTIDE SEQUENCE</scope>
    <source>
        <strain evidence="1">CtBrv3</strain>
    </source>
</reference>
<organism evidence="1">
    <name type="scientific">Myoviridae sp. ctBrv3</name>
    <dbReference type="NCBI Taxonomy" id="2825047"/>
    <lineage>
        <taxon>Viruses</taxon>
        <taxon>Duplodnaviria</taxon>
        <taxon>Heunggongvirae</taxon>
        <taxon>Uroviricota</taxon>
        <taxon>Caudoviricetes</taxon>
    </lineage>
</organism>